<dbReference type="RefSeq" id="WP_109705383.1">
    <property type="nucleotide sequence ID" value="NZ_QGDB01000002.1"/>
</dbReference>
<organism evidence="2 3">
    <name type="scientific">Falsochrobactrum shanghaiense</name>
    <dbReference type="NCBI Taxonomy" id="2201899"/>
    <lineage>
        <taxon>Bacteria</taxon>
        <taxon>Pseudomonadati</taxon>
        <taxon>Pseudomonadota</taxon>
        <taxon>Alphaproteobacteria</taxon>
        <taxon>Hyphomicrobiales</taxon>
        <taxon>Brucellaceae</taxon>
        <taxon>Falsochrobactrum</taxon>
    </lineage>
</organism>
<gene>
    <name evidence="2" type="ORF">DKP76_05135</name>
</gene>
<dbReference type="EMBL" id="QGDB01000002">
    <property type="protein sequence ID" value="PWL18483.1"/>
    <property type="molecule type" value="Genomic_DNA"/>
</dbReference>
<evidence type="ECO:0000259" key="1">
    <source>
        <dbReference type="Pfam" id="PF22308"/>
    </source>
</evidence>
<feature type="domain" description="DUF6969" evidence="1">
    <location>
        <begin position="9"/>
        <end position="191"/>
    </location>
</feature>
<comment type="caution">
    <text evidence="2">The sequence shown here is derived from an EMBL/GenBank/DDBJ whole genome shotgun (WGS) entry which is preliminary data.</text>
</comment>
<evidence type="ECO:0000313" key="2">
    <source>
        <dbReference type="EMBL" id="PWL18483.1"/>
    </source>
</evidence>
<dbReference type="Proteomes" id="UP000245865">
    <property type="component" value="Unassembled WGS sequence"/>
</dbReference>
<dbReference type="Pfam" id="PF22308">
    <property type="entry name" value="DUF6969"/>
    <property type="match status" value="1"/>
</dbReference>
<protein>
    <recommendedName>
        <fullName evidence="1">DUF6969 domain-containing protein</fullName>
    </recommendedName>
</protein>
<keyword evidence="3" id="KW-1185">Reference proteome</keyword>
<accession>A0A316JGX4</accession>
<proteinExistence type="predicted"/>
<evidence type="ECO:0000313" key="3">
    <source>
        <dbReference type="Proteomes" id="UP000245865"/>
    </source>
</evidence>
<sequence>MPDAQARQRAAQEMAYCEALLAKSGTSSLLKILPSQGLTTWKHYPEKDVFDADSGAQWYYHCHDDSASLGEHGHFHCFIRPEGRDSEPCHLIAVGVDAKGRLTRLFTVNRWVVGGKWHDARTTNAYLERFNVELAEPDFLVNRWLTAAVARYDAEIRQLNLDRDDYLASLGRDFDTVFEDRSIEVMSELQIVAERD</sequence>
<name>A0A316JGX4_9HYPH</name>
<dbReference type="InterPro" id="IPR054242">
    <property type="entry name" value="DUF6969"/>
</dbReference>
<dbReference type="AlphaFoldDB" id="A0A316JGX4"/>
<reference evidence="2 3" key="1">
    <citation type="submission" date="2018-05" db="EMBL/GenBank/DDBJ databases">
        <title>Comparative genomic sequence analysis between strain HN4 and CCM 8460T (Falsochrobactrum ovis) will provide more evidence to prove that HN4 is a new species of Falsochrobactrum.</title>
        <authorList>
            <person name="Lyu W."/>
            <person name="Sun L."/>
            <person name="Yao L."/>
        </authorList>
    </citation>
    <scope>NUCLEOTIDE SEQUENCE [LARGE SCALE GENOMIC DNA]</scope>
    <source>
        <strain evidence="2 3">HN4</strain>
    </source>
</reference>
<dbReference type="OrthoDB" id="6115415at2"/>